<organism evidence="1 2">
    <name type="scientific">Roseicella aerolata</name>
    <dbReference type="NCBI Taxonomy" id="2883479"/>
    <lineage>
        <taxon>Bacteria</taxon>
        <taxon>Pseudomonadati</taxon>
        <taxon>Pseudomonadota</taxon>
        <taxon>Alphaproteobacteria</taxon>
        <taxon>Acetobacterales</taxon>
        <taxon>Roseomonadaceae</taxon>
        <taxon>Roseicella</taxon>
    </lineage>
</organism>
<gene>
    <name evidence="1" type="ORF">LHA35_26630</name>
</gene>
<dbReference type="AlphaFoldDB" id="A0A9X1IKY3"/>
<proteinExistence type="predicted"/>
<dbReference type="EMBL" id="JAJAQI010000079">
    <property type="protein sequence ID" value="MCB4825298.1"/>
    <property type="molecule type" value="Genomic_DNA"/>
</dbReference>
<comment type="caution">
    <text evidence="1">The sequence shown here is derived from an EMBL/GenBank/DDBJ whole genome shotgun (WGS) entry which is preliminary data.</text>
</comment>
<dbReference type="Proteomes" id="UP001139311">
    <property type="component" value="Unassembled WGS sequence"/>
</dbReference>
<dbReference type="RefSeq" id="WP_226614099.1">
    <property type="nucleotide sequence ID" value="NZ_JAJAQI010000079.1"/>
</dbReference>
<sequence>MSTLHLRCGDDLRDILPRAGIAGDYLCFSDPVCVGPARDEGDLIAWLGLRARFVALHAGQDVGQVRLRLGREYTALNGLHRHDAVHLWFEHDLWDQAALIRILSLLAEKRQLRGRLWLMPADGLRSFPELPDAALAALQPAPLTDLQIEQGAEAWDAFSAPDPRALDALTRRKLTLPFLAAAMRRHLRDLPWTVDGLGETERAVLRAVAAGAATEGQVQAALRAADAVFHVTDLIVREVIQRLRSGPKRPLLAKDPLRLSPQGEALLAGAARHRPAPRAQGGVPVLPDPPWLWDPRLAGVVHDG</sequence>
<name>A0A9X1IKY3_9PROT</name>
<accession>A0A9X1IKY3</accession>
<keyword evidence="2" id="KW-1185">Reference proteome</keyword>
<protein>
    <submittedName>
        <fullName evidence="1">DUF1835 domain-containing protein</fullName>
    </submittedName>
</protein>
<evidence type="ECO:0000313" key="2">
    <source>
        <dbReference type="Proteomes" id="UP001139311"/>
    </source>
</evidence>
<evidence type="ECO:0000313" key="1">
    <source>
        <dbReference type="EMBL" id="MCB4825298.1"/>
    </source>
</evidence>
<reference evidence="1" key="1">
    <citation type="submission" date="2021-10" db="EMBL/GenBank/DDBJ databases">
        <title>Roseicella aerolatum sp. nov., isolated from aerosols of e-waste dismantling site.</title>
        <authorList>
            <person name="Qin T."/>
        </authorList>
    </citation>
    <scope>NUCLEOTIDE SEQUENCE</scope>
    <source>
        <strain evidence="1">GB24</strain>
    </source>
</reference>